<evidence type="ECO:0000313" key="2">
    <source>
        <dbReference type="EMBL" id="MBW0471574.1"/>
    </source>
</evidence>
<dbReference type="InterPro" id="IPR013103">
    <property type="entry name" value="RVT_2"/>
</dbReference>
<dbReference type="EMBL" id="AVOT02002804">
    <property type="protein sequence ID" value="MBW0471574.1"/>
    <property type="molecule type" value="Genomic_DNA"/>
</dbReference>
<organism evidence="2 3">
    <name type="scientific">Austropuccinia psidii MF-1</name>
    <dbReference type="NCBI Taxonomy" id="1389203"/>
    <lineage>
        <taxon>Eukaryota</taxon>
        <taxon>Fungi</taxon>
        <taxon>Dikarya</taxon>
        <taxon>Basidiomycota</taxon>
        <taxon>Pucciniomycotina</taxon>
        <taxon>Pucciniomycetes</taxon>
        <taxon>Pucciniales</taxon>
        <taxon>Sphaerophragmiaceae</taxon>
        <taxon>Austropuccinia</taxon>
    </lineage>
</organism>
<comment type="caution">
    <text evidence="2">The sequence shown here is derived from an EMBL/GenBank/DDBJ whole genome shotgun (WGS) entry which is preliminary data.</text>
</comment>
<name>A0A9Q3BU67_9BASI</name>
<keyword evidence="3" id="KW-1185">Reference proteome</keyword>
<reference evidence="2" key="1">
    <citation type="submission" date="2021-03" db="EMBL/GenBank/DDBJ databases">
        <title>Draft genome sequence of rust myrtle Austropuccinia psidii MF-1, a brazilian biotype.</title>
        <authorList>
            <person name="Quecine M.C."/>
            <person name="Pachon D.M.R."/>
            <person name="Bonatelli M.L."/>
            <person name="Correr F.H."/>
            <person name="Franceschini L.M."/>
            <person name="Leite T.F."/>
            <person name="Margarido G.R.A."/>
            <person name="Almeida C.A."/>
            <person name="Ferrarezi J.A."/>
            <person name="Labate C.A."/>
        </authorList>
    </citation>
    <scope>NUCLEOTIDE SEQUENCE</scope>
    <source>
        <strain evidence="2">MF-1</strain>
    </source>
</reference>
<dbReference type="OrthoDB" id="422336at2759"/>
<proteinExistence type="predicted"/>
<dbReference type="SUPFAM" id="SSF56672">
    <property type="entry name" value="DNA/RNA polymerases"/>
    <property type="match status" value="1"/>
</dbReference>
<evidence type="ECO:0000313" key="3">
    <source>
        <dbReference type="Proteomes" id="UP000765509"/>
    </source>
</evidence>
<accession>A0A9Q3BU67</accession>
<dbReference type="InterPro" id="IPR043502">
    <property type="entry name" value="DNA/RNA_pol_sf"/>
</dbReference>
<gene>
    <name evidence="2" type="ORF">O181_011289</name>
</gene>
<sequence>MVDEVHGAGEGSLSAEAVTAPRASARIRVIGTCHPTLVSSDINSLNILPYNRRADALLTLTNFAPCTYKEALNAPDKELWPAAIDKELNSMDMLQKGHSNGVIKHKARLCAQGFTQTQGIDFEKAYAPTGRLNSLQTLIAFAAPKGLKFHQIDLKSAFLNAPLSEEVYLHIPQGLELNEKRWCLHLKKAIYRLKQAPLAWYGCLKEWLVGANFQACILDSCVFHRAGIKAIWLYLHSDDIAVFGTEISEFKEEISLKFEIKDLGPADLLLGVKITQEADCIYLD</sequence>
<evidence type="ECO:0000259" key="1">
    <source>
        <dbReference type="Pfam" id="PF07727"/>
    </source>
</evidence>
<feature type="domain" description="Reverse transcriptase Ty1/copia-type" evidence="1">
    <location>
        <begin position="98"/>
        <end position="283"/>
    </location>
</feature>
<dbReference type="AlphaFoldDB" id="A0A9Q3BU67"/>
<dbReference type="Proteomes" id="UP000765509">
    <property type="component" value="Unassembled WGS sequence"/>
</dbReference>
<protein>
    <recommendedName>
        <fullName evidence="1">Reverse transcriptase Ty1/copia-type domain-containing protein</fullName>
    </recommendedName>
</protein>
<dbReference type="Pfam" id="PF07727">
    <property type="entry name" value="RVT_2"/>
    <property type="match status" value="1"/>
</dbReference>